<name>A0AAQ1G971_9GAMM</name>
<keyword evidence="2" id="KW-0479">Metal-binding</keyword>
<dbReference type="RefSeq" id="WP_088276110.1">
    <property type="nucleotide sequence ID" value="NZ_FNVE01000007.1"/>
</dbReference>
<dbReference type="PANTHER" id="PTHR33337">
    <property type="entry name" value="GFA DOMAIN-CONTAINING PROTEIN"/>
    <property type="match status" value="1"/>
</dbReference>
<evidence type="ECO:0000256" key="4">
    <source>
        <dbReference type="ARBA" id="ARBA00023239"/>
    </source>
</evidence>
<comment type="caution">
    <text evidence="6">The sequence shown here is derived from an EMBL/GenBank/DDBJ whole genome shotgun (WGS) entry which is preliminary data.</text>
</comment>
<organism evidence="6 7">
    <name type="scientific">Halopseudomonas aestusnigri</name>
    <dbReference type="NCBI Taxonomy" id="857252"/>
    <lineage>
        <taxon>Bacteria</taxon>
        <taxon>Pseudomonadati</taxon>
        <taxon>Pseudomonadota</taxon>
        <taxon>Gammaproteobacteria</taxon>
        <taxon>Pseudomonadales</taxon>
        <taxon>Pseudomonadaceae</taxon>
        <taxon>Halopseudomonas</taxon>
    </lineage>
</organism>
<dbReference type="EMBL" id="FNVE01000007">
    <property type="protein sequence ID" value="SEG46615.1"/>
    <property type="molecule type" value="Genomic_DNA"/>
</dbReference>
<dbReference type="InterPro" id="IPR006913">
    <property type="entry name" value="CENP-V/GFA"/>
</dbReference>
<dbReference type="SUPFAM" id="SSF51316">
    <property type="entry name" value="Mss4-like"/>
    <property type="match status" value="1"/>
</dbReference>
<comment type="similarity">
    <text evidence="1">Belongs to the Gfa family.</text>
</comment>
<evidence type="ECO:0000313" key="7">
    <source>
        <dbReference type="Proteomes" id="UP000243518"/>
    </source>
</evidence>
<feature type="domain" description="CENP-V/GFA" evidence="5">
    <location>
        <begin position="7"/>
        <end position="105"/>
    </location>
</feature>
<evidence type="ECO:0000256" key="1">
    <source>
        <dbReference type="ARBA" id="ARBA00005495"/>
    </source>
</evidence>
<reference evidence="6 7" key="1">
    <citation type="submission" date="2016-10" db="EMBL/GenBank/DDBJ databases">
        <authorList>
            <person name="Varghese N."/>
            <person name="Submissions S."/>
        </authorList>
    </citation>
    <scope>NUCLEOTIDE SEQUENCE [LARGE SCALE GENOMIC DNA]</scope>
    <source>
        <strain evidence="6 7">CECT 8317</strain>
    </source>
</reference>
<proteinExistence type="inferred from homology"/>
<dbReference type="GO" id="GO:0046872">
    <property type="term" value="F:metal ion binding"/>
    <property type="evidence" value="ECO:0007669"/>
    <property type="project" value="UniProtKB-KW"/>
</dbReference>
<evidence type="ECO:0000256" key="3">
    <source>
        <dbReference type="ARBA" id="ARBA00022833"/>
    </source>
</evidence>
<dbReference type="InterPro" id="IPR011057">
    <property type="entry name" value="Mss4-like_sf"/>
</dbReference>
<dbReference type="GO" id="GO:0016846">
    <property type="term" value="F:carbon-sulfur lyase activity"/>
    <property type="evidence" value="ECO:0007669"/>
    <property type="project" value="InterPro"/>
</dbReference>
<dbReference type="Gene3D" id="3.90.1590.10">
    <property type="entry name" value="glutathione-dependent formaldehyde- activating enzyme (gfa)"/>
    <property type="match status" value="1"/>
</dbReference>
<keyword evidence="3" id="KW-0862">Zinc</keyword>
<dbReference type="PROSITE" id="PS51891">
    <property type="entry name" value="CENP_V_GFA"/>
    <property type="match status" value="1"/>
</dbReference>
<evidence type="ECO:0000256" key="2">
    <source>
        <dbReference type="ARBA" id="ARBA00022723"/>
    </source>
</evidence>
<gene>
    <name evidence="6" type="ORF">SAMN05216586_107119</name>
</gene>
<dbReference type="Pfam" id="PF04828">
    <property type="entry name" value="GFA"/>
    <property type="match status" value="1"/>
</dbReference>
<protein>
    <submittedName>
        <fullName evidence="6">Uncharacterized conserved protein</fullName>
    </submittedName>
</protein>
<dbReference type="PANTHER" id="PTHR33337:SF40">
    <property type="entry name" value="CENP-V_GFA DOMAIN-CONTAINING PROTEIN-RELATED"/>
    <property type="match status" value="1"/>
</dbReference>
<sequence length="140" mass="15506">MSAIKTLEGHCLCGAVTLRAAINHSQVGACHCATCRRWGGGPLLAIESDQPVAFGGAQQISVYASSDWAERGFCKECGTHLFYRLLDQPFYAIPVGLFDDQQDWQLTREVFIDQRPGFYCFAQRTEQLTGDELFALHGSD</sequence>
<evidence type="ECO:0000259" key="5">
    <source>
        <dbReference type="PROSITE" id="PS51891"/>
    </source>
</evidence>
<accession>A0AAQ1G971</accession>
<keyword evidence="7" id="KW-1185">Reference proteome</keyword>
<dbReference type="AlphaFoldDB" id="A0AAQ1G971"/>
<keyword evidence="4" id="KW-0456">Lyase</keyword>
<evidence type="ECO:0000313" key="6">
    <source>
        <dbReference type="EMBL" id="SEG46615.1"/>
    </source>
</evidence>
<dbReference type="Proteomes" id="UP000243518">
    <property type="component" value="Unassembled WGS sequence"/>
</dbReference>